<feature type="binding site" evidence="15">
    <location>
        <position position="198"/>
    </location>
    <ligand>
        <name>ATP</name>
        <dbReference type="ChEBI" id="CHEBI:30616"/>
    </ligand>
</feature>
<feature type="binding site" evidence="15">
    <location>
        <position position="175"/>
    </location>
    <ligand>
        <name>(R)-pantoate</name>
        <dbReference type="ChEBI" id="CHEBI:15980"/>
    </ligand>
</feature>
<comment type="subcellular location">
    <subcellularLocation>
        <location evidence="1 15">Cytoplasm</location>
    </subcellularLocation>
</comment>
<evidence type="ECO:0000256" key="13">
    <source>
        <dbReference type="ARBA" id="ARBA00055042"/>
    </source>
</evidence>
<dbReference type="CDD" id="cd00560">
    <property type="entry name" value="PanC"/>
    <property type="match status" value="1"/>
</dbReference>
<dbReference type="GO" id="GO:0005524">
    <property type="term" value="F:ATP binding"/>
    <property type="evidence" value="ECO:0007669"/>
    <property type="project" value="UniProtKB-KW"/>
</dbReference>
<dbReference type="KEGG" id="kcm:ABWK59_15650"/>
<comment type="function">
    <text evidence="13 15">Catalyzes the condensation of pantoate with beta-alanine in an ATP-dependent reaction via a pantoyl-adenylate intermediate.</text>
</comment>
<keyword evidence="6 15" id="KW-0963">Cytoplasm</keyword>
<dbReference type="GO" id="GO:0004592">
    <property type="term" value="F:pantoate-beta-alanine ligase activity"/>
    <property type="evidence" value="ECO:0007669"/>
    <property type="project" value="UniProtKB-UniRule"/>
</dbReference>
<dbReference type="PANTHER" id="PTHR21299:SF1">
    <property type="entry name" value="PANTOATE--BETA-ALANINE LIGASE"/>
    <property type="match status" value="1"/>
</dbReference>
<dbReference type="InterPro" id="IPR042176">
    <property type="entry name" value="Pantoate_ligase_C"/>
</dbReference>
<comment type="similarity">
    <text evidence="3 15">Belongs to the pantothenate synthetase family.</text>
</comment>
<comment type="subunit">
    <text evidence="15">Homodimer.</text>
</comment>
<name>A0AAU8JWW9_9ACTN</name>
<keyword evidence="10 15" id="KW-0067">ATP-binding</keyword>
<dbReference type="HAMAP" id="MF_00158">
    <property type="entry name" value="PanC"/>
    <property type="match status" value="1"/>
</dbReference>
<feature type="binding site" evidence="15">
    <location>
        <begin position="169"/>
        <end position="172"/>
    </location>
    <ligand>
        <name>ATP</name>
        <dbReference type="ChEBI" id="CHEBI:30616"/>
    </ligand>
</feature>
<evidence type="ECO:0000256" key="1">
    <source>
        <dbReference type="ARBA" id="ARBA00004496"/>
    </source>
</evidence>
<keyword evidence="7 15" id="KW-0436">Ligase</keyword>
<dbReference type="AlphaFoldDB" id="A0AAU8JWW9"/>
<feature type="binding site" evidence="15">
    <location>
        <position position="82"/>
    </location>
    <ligand>
        <name>(R)-pantoate</name>
        <dbReference type="ChEBI" id="CHEBI:15980"/>
    </ligand>
</feature>
<dbReference type="EMBL" id="CP159872">
    <property type="protein sequence ID" value="XCM80254.1"/>
    <property type="molecule type" value="Genomic_DNA"/>
</dbReference>
<evidence type="ECO:0000256" key="3">
    <source>
        <dbReference type="ARBA" id="ARBA00009256"/>
    </source>
</evidence>
<evidence type="ECO:0000256" key="14">
    <source>
        <dbReference type="ARBA" id="ARBA00077433"/>
    </source>
</evidence>
<dbReference type="InterPro" id="IPR003721">
    <property type="entry name" value="Pantoate_ligase"/>
</dbReference>
<dbReference type="NCBIfam" id="TIGR00018">
    <property type="entry name" value="panC"/>
    <property type="match status" value="1"/>
</dbReference>
<feature type="binding site" evidence="15">
    <location>
        <begin position="48"/>
        <end position="55"/>
    </location>
    <ligand>
        <name>ATP</name>
        <dbReference type="ChEBI" id="CHEBI:30616"/>
    </ligand>
</feature>
<gene>
    <name evidence="15 16" type="primary">panC</name>
    <name evidence="16" type="ORF">ABWK59_15650</name>
</gene>
<evidence type="ECO:0000313" key="16">
    <source>
        <dbReference type="EMBL" id="XCM80254.1"/>
    </source>
</evidence>
<evidence type="ECO:0000256" key="11">
    <source>
        <dbReference type="ARBA" id="ARBA00032806"/>
    </source>
</evidence>
<dbReference type="GO" id="GO:0015940">
    <property type="term" value="P:pantothenate biosynthetic process"/>
    <property type="evidence" value="ECO:0007669"/>
    <property type="project" value="UniProtKB-UniRule"/>
</dbReference>
<evidence type="ECO:0000256" key="10">
    <source>
        <dbReference type="ARBA" id="ARBA00022840"/>
    </source>
</evidence>
<evidence type="ECO:0000256" key="9">
    <source>
        <dbReference type="ARBA" id="ARBA00022741"/>
    </source>
</evidence>
<sequence>MAGKNQRGRQAAKAPKVHTAELTHTVEDFESAFWPDEQPVDNAVVMTMGALHEGHAALIRAARKQVGRDGRVAVTVFVNPLQFGAGEDLDRYPRSLEADVKLAAEAGADVVFAPSGEEVYPNGEPLVRLAAGPMGERFEGASRPGHFDGVLTVVAKLLHITDPDFAFFGEKDAQQLAIVRRMVADLDFDVEIVGVPTVREEDGLALSSRNHYLSEQERGQALALSRALFAGRDAGARGAQAVREAASAALDAAEGVDLDYLALIDPDAFTEAPDDFRGEAVLAVAARVGSTRLIDNVRIIVR</sequence>
<organism evidence="16">
    <name type="scientific">Kitasatospora camelliae</name>
    <dbReference type="NCBI Taxonomy" id="3156397"/>
    <lineage>
        <taxon>Bacteria</taxon>
        <taxon>Bacillati</taxon>
        <taxon>Actinomycetota</taxon>
        <taxon>Actinomycetes</taxon>
        <taxon>Kitasatosporales</taxon>
        <taxon>Streptomycetaceae</taxon>
        <taxon>Kitasatospora</taxon>
    </lineage>
</organism>
<dbReference type="RefSeq" id="WP_354641193.1">
    <property type="nucleotide sequence ID" value="NZ_CP159872.1"/>
</dbReference>
<dbReference type="Gene3D" id="3.30.1300.10">
    <property type="entry name" value="Pantoate-beta-alanine ligase, C-terminal domain"/>
    <property type="match status" value="1"/>
</dbReference>
<reference evidence="16" key="1">
    <citation type="submission" date="2024-06" db="EMBL/GenBank/DDBJ databases">
        <title>The genome sequences of Kitasatospora sp. strain HUAS MG31.</title>
        <authorList>
            <person name="Mo P."/>
        </authorList>
    </citation>
    <scope>NUCLEOTIDE SEQUENCE</scope>
    <source>
        <strain evidence="16">HUAS MG31</strain>
    </source>
</reference>
<feature type="binding site" evidence="15">
    <location>
        <begin position="206"/>
        <end position="209"/>
    </location>
    <ligand>
        <name>ATP</name>
        <dbReference type="ChEBI" id="CHEBI:30616"/>
    </ligand>
</feature>
<dbReference type="EC" id="6.3.2.1" evidence="4 15"/>
<evidence type="ECO:0000256" key="4">
    <source>
        <dbReference type="ARBA" id="ARBA00012219"/>
    </source>
</evidence>
<feature type="binding site" evidence="15">
    <location>
        <position position="82"/>
    </location>
    <ligand>
        <name>beta-alanine</name>
        <dbReference type="ChEBI" id="CHEBI:57966"/>
    </ligand>
</feature>
<proteinExistence type="inferred from homology"/>
<evidence type="ECO:0000256" key="12">
    <source>
        <dbReference type="ARBA" id="ARBA00048258"/>
    </source>
</evidence>
<accession>A0AAU8JWW9</accession>
<dbReference type="InterPro" id="IPR014729">
    <property type="entry name" value="Rossmann-like_a/b/a_fold"/>
</dbReference>
<dbReference type="SUPFAM" id="SSF52374">
    <property type="entry name" value="Nucleotidylyl transferase"/>
    <property type="match status" value="1"/>
</dbReference>
<dbReference type="Gene3D" id="3.40.50.620">
    <property type="entry name" value="HUPs"/>
    <property type="match status" value="1"/>
</dbReference>
<evidence type="ECO:0000256" key="15">
    <source>
        <dbReference type="HAMAP-Rule" id="MF_00158"/>
    </source>
</evidence>
<keyword evidence="8 15" id="KW-0566">Pantothenate biosynthesis</keyword>
<comment type="pathway">
    <text evidence="2 15">Cofactor biosynthesis; (R)-pantothenate biosynthesis; (R)-pantothenate from (R)-pantoate and beta-alanine: step 1/1.</text>
</comment>
<comment type="miscellaneous">
    <text evidence="15">The reaction proceeds by a bi uni uni bi ping pong mechanism.</text>
</comment>
<evidence type="ECO:0000256" key="5">
    <source>
        <dbReference type="ARBA" id="ARBA00014155"/>
    </source>
</evidence>
<dbReference type="GO" id="GO:0005829">
    <property type="term" value="C:cytosol"/>
    <property type="evidence" value="ECO:0007669"/>
    <property type="project" value="TreeGrafter"/>
</dbReference>
<dbReference type="Pfam" id="PF02569">
    <property type="entry name" value="Pantoate_ligase"/>
    <property type="match status" value="1"/>
</dbReference>
<evidence type="ECO:0000256" key="8">
    <source>
        <dbReference type="ARBA" id="ARBA00022655"/>
    </source>
</evidence>
<evidence type="ECO:0000256" key="7">
    <source>
        <dbReference type="ARBA" id="ARBA00022598"/>
    </source>
</evidence>
<dbReference type="FunFam" id="3.40.50.620:FF:000114">
    <property type="entry name" value="Pantothenate synthetase"/>
    <property type="match status" value="1"/>
</dbReference>
<dbReference type="PANTHER" id="PTHR21299">
    <property type="entry name" value="CYTIDYLATE KINASE/PANTOATE-BETA-ALANINE LIGASE"/>
    <property type="match status" value="1"/>
</dbReference>
<feature type="active site" description="Proton donor" evidence="15">
    <location>
        <position position="55"/>
    </location>
</feature>
<evidence type="ECO:0000256" key="6">
    <source>
        <dbReference type="ARBA" id="ARBA00022490"/>
    </source>
</evidence>
<keyword evidence="9 15" id="KW-0547">Nucleotide-binding</keyword>
<comment type="catalytic activity">
    <reaction evidence="12 15">
        <text>(R)-pantoate + beta-alanine + ATP = (R)-pantothenate + AMP + diphosphate + H(+)</text>
        <dbReference type="Rhea" id="RHEA:10912"/>
        <dbReference type="ChEBI" id="CHEBI:15378"/>
        <dbReference type="ChEBI" id="CHEBI:15980"/>
        <dbReference type="ChEBI" id="CHEBI:29032"/>
        <dbReference type="ChEBI" id="CHEBI:30616"/>
        <dbReference type="ChEBI" id="CHEBI:33019"/>
        <dbReference type="ChEBI" id="CHEBI:57966"/>
        <dbReference type="ChEBI" id="CHEBI:456215"/>
        <dbReference type="EC" id="6.3.2.1"/>
    </reaction>
</comment>
<protein>
    <recommendedName>
        <fullName evidence="5 15">Pantothenate synthetase</fullName>
        <shortName evidence="15">PS</shortName>
        <ecNumber evidence="4 15">6.3.2.1</ecNumber>
    </recommendedName>
    <alternativeName>
        <fullName evidence="14 15">Pantoate--beta-alanine ligase</fullName>
    </alternativeName>
    <alternativeName>
        <fullName evidence="11 15">Pantoate-activating enzyme</fullName>
    </alternativeName>
</protein>
<evidence type="ECO:0000256" key="2">
    <source>
        <dbReference type="ARBA" id="ARBA00004990"/>
    </source>
</evidence>